<sequence length="61" mass="7552">MKVGEYEYRPHGRDFRIYRCDYSDGRITIANPVYNEPFYRDREAARKRVYELNGWKYNPKK</sequence>
<evidence type="ECO:0000313" key="5">
    <source>
        <dbReference type="Proteomes" id="UP000283766"/>
    </source>
</evidence>
<accession>A0A414WH91</accession>
<reference evidence="4 5" key="1">
    <citation type="submission" date="2018-08" db="EMBL/GenBank/DDBJ databases">
        <title>A genome reference for cultivated species of the human gut microbiota.</title>
        <authorList>
            <person name="Zou Y."/>
            <person name="Xue W."/>
            <person name="Luo G."/>
        </authorList>
    </citation>
    <scope>NUCLEOTIDE SEQUENCE [LARGE SCALE GENOMIC DNA]</scope>
    <source>
        <strain evidence="3 5">AM18-14LB</strain>
        <strain evidence="2 4">AM50-4</strain>
    </source>
</reference>
<name>A0A414WH91_BACUN</name>
<evidence type="ECO:0000313" key="4">
    <source>
        <dbReference type="Proteomes" id="UP000283684"/>
    </source>
</evidence>
<dbReference type="Proteomes" id="UP000320533">
    <property type="component" value="Chromosome"/>
</dbReference>
<dbReference type="AlphaFoldDB" id="A0A414WH91"/>
<dbReference type="RefSeq" id="WP_117959329.1">
    <property type="nucleotide sequence ID" value="NZ_AP019724.1"/>
</dbReference>
<gene>
    <name evidence="1" type="ORF">Bun01g_22400</name>
    <name evidence="3" type="ORF">DW216_05990</name>
    <name evidence="2" type="ORF">DW988_19225</name>
</gene>
<dbReference type="KEGG" id="bun:Bun01g_22400"/>
<evidence type="ECO:0000313" key="2">
    <source>
        <dbReference type="EMBL" id="RGZ44242.1"/>
    </source>
</evidence>
<dbReference type="Proteomes" id="UP000283766">
    <property type="component" value="Unassembled WGS sequence"/>
</dbReference>
<proteinExistence type="predicted"/>
<dbReference type="EMBL" id="QSEE01000028">
    <property type="protein sequence ID" value="RGZ44242.1"/>
    <property type="molecule type" value="Genomic_DNA"/>
</dbReference>
<dbReference type="EMBL" id="QRJL01000002">
    <property type="protein sequence ID" value="RHH33692.1"/>
    <property type="molecule type" value="Genomic_DNA"/>
</dbReference>
<evidence type="ECO:0000313" key="1">
    <source>
        <dbReference type="EMBL" id="BBK87870.1"/>
    </source>
</evidence>
<evidence type="ECO:0000313" key="3">
    <source>
        <dbReference type="EMBL" id="RHH33692.1"/>
    </source>
</evidence>
<organism evidence="3 5">
    <name type="scientific">Bacteroides uniformis</name>
    <dbReference type="NCBI Taxonomy" id="820"/>
    <lineage>
        <taxon>Bacteria</taxon>
        <taxon>Pseudomonadati</taxon>
        <taxon>Bacteroidota</taxon>
        <taxon>Bacteroidia</taxon>
        <taxon>Bacteroidales</taxon>
        <taxon>Bacteroidaceae</taxon>
        <taxon>Bacteroides</taxon>
    </lineage>
</organism>
<dbReference type="Proteomes" id="UP000283684">
    <property type="component" value="Unassembled WGS sequence"/>
</dbReference>
<evidence type="ECO:0000313" key="6">
    <source>
        <dbReference type="Proteomes" id="UP000320533"/>
    </source>
</evidence>
<dbReference type="EMBL" id="AP019724">
    <property type="protein sequence ID" value="BBK87870.1"/>
    <property type="molecule type" value="Genomic_DNA"/>
</dbReference>
<protein>
    <submittedName>
        <fullName evidence="3">Uncharacterized protein</fullName>
    </submittedName>
</protein>
<reference evidence="1 6" key="2">
    <citation type="submission" date="2019-06" db="EMBL/GenBank/DDBJ databases">
        <title>Complete genome sequence of Bacteroides uniformis NBRC 113350.</title>
        <authorList>
            <person name="Miura T."/>
            <person name="Furukawa M."/>
            <person name="Shimamura M."/>
            <person name="Ohyama Y."/>
            <person name="Yamazoe A."/>
            <person name="Kawasaki H."/>
        </authorList>
    </citation>
    <scope>NUCLEOTIDE SEQUENCE [LARGE SCALE GENOMIC DNA]</scope>
    <source>
        <strain evidence="1 6">NBRC 113350</strain>
    </source>
</reference>